<keyword evidence="1" id="KW-0472">Membrane</keyword>
<gene>
    <name evidence="3" type="ORF">BDN70DRAFT_863897</name>
</gene>
<accession>A0A9P5YUI1</accession>
<evidence type="ECO:0000259" key="2">
    <source>
        <dbReference type="Pfam" id="PF09792"/>
    </source>
</evidence>
<name>A0A9P5YUI1_9AGAR</name>
<proteinExistence type="predicted"/>
<keyword evidence="1" id="KW-1133">Transmembrane helix</keyword>
<dbReference type="Proteomes" id="UP000807469">
    <property type="component" value="Unassembled WGS sequence"/>
</dbReference>
<feature type="domain" description="Ubiquitin 3 binding protein But2 C-terminal" evidence="2">
    <location>
        <begin position="145"/>
        <end position="259"/>
    </location>
</feature>
<dbReference type="EMBL" id="MU155310">
    <property type="protein sequence ID" value="KAF9476012.1"/>
    <property type="molecule type" value="Genomic_DNA"/>
</dbReference>
<sequence length="285" mass="32236">MNHRVDASESLELLGDQESDGDQALSIISRRDNHPPKLLTLVTIGLLAFFLLDVVAFFFIARLLLDTKESIQAFENLEFKNPYVGLDALYGSQKINASHYAPLVNEPRLAVQVSPAYPNKVFPIDAHRWLSDFGLLSPPDRRFKVSNNKEAPVHTIVQFNVLDYGMEYCSLIIRLPRRENTLPHPFTVPTTSNAVPLRICEVAAERPLKQSLISWSTRPSCLRDLGIVKARIGDEVELERFVCKIGTFLGYQISCADSSLQCDIDVWTNQNETWGIFIKQYQSIV</sequence>
<evidence type="ECO:0000313" key="3">
    <source>
        <dbReference type="EMBL" id="KAF9476012.1"/>
    </source>
</evidence>
<keyword evidence="4" id="KW-1185">Reference proteome</keyword>
<feature type="transmembrane region" description="Helical" evidence="1">
    <location>
        <begin position="38"/>
        <end position="65"/>
    </location>
</feature>
<dbReference type="AlphaFoldDB" id="A0A9P5YUI1"/>
<dbReference type="OrthoDB" id="61113at2759"/>
<evidence type="ECO:0000256" key="1">
    <source>
        <dbReference type="SAM" id="Phobius"/>
    </source>
</evidence>
<dbReference type="Pfam" id="PF09792">
    <property type="entry name" value="But2"/>
    <property type="match status" value="1"/>
</dbReference>
<organism evidence="3 4">
    <name type="scientific">Pholiota conissans</name>
    <dbReference type="NCBI Taxonomy" id="109636"/>
    <lineage>
        <taxon>Eukaryota</taxon>
        <taxon>Fungi</taxon>
        <taxon>Dikarya</taxon>
        <taxon>Basidiomycota</taxon>
        <taxon>Agaricomycotina</taxon>
        <taxon>Agaricomycetes</taxon>
        <taxon>Agaricomycetidae</taxon>
        <taxon>Agaricales</taxon>
        <taxon>Agaricineae</taxon>
        <taxon>Strophariaceae</taxon>
        <taxon>Pholiota</taxon>
    </lineage>
</organism>
<dbReference type="InterPro" id="IPR018620">
    <property type="entry name" value="Ubiquitin3-bd_protein_But2_C"/>
</dbReference>
<evidence type="ECO:0000313" key="4">
    <source>
        <dbReference type="Proteomes" id="UP000807469"/>
    </source>
</evidence>
<keyword evidence="1" id="KW-0812">Transmembrane</keyword>
<reference evidence="3" key="1">
    <citation type="submission" date="2020-11" db="EMBL/GenBank/DDBJ databases">
        <authorList>
            <consortium name="DOE Joint Genome Institute"/>
            <person name="Ahrendt S."/>
            <person name="Riley R."/>
            <person name="Andreopoulos W."/>
            <person name="Labutti K."/>
            <person name="Pangilinan J."/>
            <person name="Ruiz-Duenas F.J."/>
            <person name="Barrasa J.M."/>
            <person name="Sanchez-Garcia M."/>
            <person name="Camarero S."/>
            <person name="Miyauchi S."/>
            <person name="Serrano A."/>
            <person name="Linde D."/>
            <person name="Babiker R."/>
            <person name="Drula E."/>
            <person name="Ayuso-Fernandez I."/>
            <person name="Pacheco R."/>
            <person name="Padilla G."/>
            <person name="Ferreira P."/>
            <person name="Barriuso J."/>
            <person name="Kellner H."/>
            <person name="Castanera R."/>
            <person name="Alfaro M."/>
            <person name="Ramirez L."/>
            <person name="Pisabarro A.G."/>
            <person name="Kuo A."/>
            <person name="Tritt A."/>
            <person name="Lipzen A."/>
            <person name="He G."/>
            <person name="Yan M."/>
            <person name="Ng V."/>
            <person name="Cullen D."/>
            <person name="Martin F."/>
            <person name="Rosso M.-N."/>
            <person name="Henrissat B."/>
            <person name="Hibbett D."/>
            <person name="Martinez A.T."/>
            <person name="Grigoriev I.V."/>
        </authorList>
    </citation>
    <scope>NUCLEOTIDE SEQUENCE</scope>
    <source>
        <strain evidence="3">CIRM-BRFM 674</strain>
    </source>
</reference>
<protein>
    <recommendedName>
        <fullName evidence="2">Ubiquitin 3 binding protein But2 C-terminal domain-containing protein</fullName>
    </recommendedName>
</protein>
<comment type="caution">
    <text evidence="3">The sequence shown here is derived from an EMBL/GenBank/DDBJ whole genome shotgun (WGS) entry which is preliminary data.</text>
</comment>